<evidence type="ECO:0000256" key="1">
    <source>
        <dbReference type="SAM" id="MobiDB-lite"/>
    </source>
</evidence>
<feature type="region of interest" description="Disordered" evidence="1">
    <location>
        <begin position="1"/>
        <end position="99"/>
    </location>
</feature>
<gene>
    <name evidence="2" type="ORF">UVI_02016980</name>
</gene>
<name>A0A1B5KZ62_USTVR</name>
<sequence>MDGGRDQSRGSVWRGLCKGRGFRRHVVGGGSRSERPLQENLQGYQAGNEEAWPKEQKGMTKPNGGGGGGSGSSRVSSDGDGLEERAAVLGETSVQEAQH</sequence>
<comment type="caution">
    <text evidence="2">The sequence shown here is derived from an EMBL/GenBank/DDBJ whole genome shotgun (WGS) entry which is preliminary data.</text>
</comment>
<evidence type="ECO:0000313" key="3">
    <source>
        <dbReference type="Proteomes" id="UP000054053"/>
    </source>
</evidence>
<proteinExistence type="predicted"/>
<reference evidence="3" key="1">
    <citation type="journal article" date="2016" name="Genome Announc.">
        <title>Genome sequence of Ustilaginoidea virens IPU010, a rice pathogenic fungus causing false smut.</title>
        <authorList>
            <person name="Kumagai T."/>
            <person name="Ishii T."/>
            <person name="Terai G."/>
            <person name="Umemura M."/>
            <person name="Machida M."/>
            <person name="Asai K."/>
        </authorList>
    </citation>
    <scope>NUCLEOTIDE SEQUENCE [LARGE SCALE GENOMIC DNA]</scope>
    <source>
        <strain evidence="3">IPU010</strain>
    </source>
</reference>
<dbReference type="Proteomes" id="UP000054053">
    <property type="component" value="Unassembled WGS sequence"/>
</dbReference>
<dbReference type="AlphaFoldDB" id="A0A1B5KZ62"/>
<dbReference type="EMBL" id="BBTG02000006">
    <property type="protein sequence ID" value="GAO16311.1"/>
    <property type="molecule type" value="Genomic_DNA"/>
</dbReference>
<accession>A0A1B5KZ62</accession>
<evidence type="ECO:0000313" key="2">
    <source>
        <dbReference type="EMBL" id="GAO16311.1"/>
    </source>
</evidence>
<protein>
    <submittedName>
        <fullName evidence="2">Uncharacterized protein</fullName>
    </submittedName>
</protein>
<organism evidence="2 3">
    <name type="scientific">Ustilaginoidea virens</name>
    <name type="common">Rice false smut fungus</name>
    <name type="synonym">Villosiclava virens</name>
    <dbReference type="NCBI Taxonomy" id="1159556"/>
    <lineage>
        <taxon>Eukaryota</taxon>
        <taxon>Fungi</taxon>
        <taxon>Dikarya</taxon>
        <taxon>Ascomycota</taxon>
        <taxon>Pezizomycotina</taxon>
        <taxon>Sordariomycetes</taxon>
        <taxon>Hypocreomycetidae</taxon>
        <taxon>Hypocreales</taxon>
        <taxon>Clavicipitaceae</taxon>
        <taxon>Ustilaginoidea</taxon>
    </lineage>
</organism>